<proteinExistence type="predicted"/>
<name>A0A6J5LVF1_9CAUD</name>
<reference evidence="1" key="1">
    <citation type="submission" date="2020-04" db="EMBL/GenBank/DDBJ databases">
        <authorList>
            <person name="Chiriac C."/>
            <person name="Salcher M."/>
            <person name="Ghai R."/>
            <person name="Kavagutti S V."/>
        </authorList>
    </citation>
    <scope>NUCLEOTIDE SEQUENCE</scope>
</reference>
<sequence>MKLYKNLKINKMKLVNIETYDAKVYTFRNENGESYYVIKQDSFLDNIYPKYRFINPNQKEIVDDETINEIKKVMEKWEK</sequence>
<gene>
    <name evidence="1" type="ORF">UFOVP331_114</name>
</gene>
<evidence type="ECO:0000313" key="1">
    <source>
        <dbReference type="EMBL" id="CAB4138554.1"/>
    </source>
</evidence>
<dbReference type="EMBL" id="LR796345">
    <property type="protein sequence ID" value="CAB4138554.1"/>
    <property type="molecule type" value="Genomic_DNA"/>
</dbReference>
<accession>A0A6J5LVF1</accession>
<organism evidence="1">
    <name type="scientific">uncultured Caudovirales phage</name>
    <dbReference type="NCBI Taxonomy" id="2100421"/>
    <lineage>
        <taxon>Viruses</taxon>
        <taxon>Duplodnaviria</taxon>
        <taxon>Heunggongvirae</taxon>
        <taxon>Uroviricota</taxon>
        <taxon>Caudoviricetes</taxon>
        <taxon>Peduoviridae</taxon>
        <taxon>Maltschvirus</taxon>
        <taxon>Maltschvirus maltsch</taxon>
    </lineage>
</organism>
<protein>
    <submittedName>
        <fullName evidence="1">Uncharacterized protein</fullName>
    </submittedName>
</protein>